<dbReference type="PROSITE" id="PS51257">
    <property type="entry name" value="PROKAR_LIPOPROTEIN"/>
    <property type="match status" value="1"/>
</dbReference>
<keyword evidence="2" id="KW-0732">Signal</keyword>
<accession>A0A3L7ASH4</accession>
<evidence type="ECO:0008006" key="5">
    <source>
        <dbReference type="Google" id="ProtNLM"/>
    </source>
</evidence>
<sequence>MERNAKTVKSLGGLAILVAALSLTGCVPNADPYPEIPRFAKSGGQTQAELDAKLSSIEGLNFTEAAGSQPNVKGNTGYGFRFELDPAYRITDPVALVDFLVESAWSVRDGYMPNTTVEIRFTGVHADQIDLVTVGEEAGWVPPGSLSKFGVDEGGHSALSVWISNTGSRDSERGGVANRERLGKWPGDAPAVPENLVVPR</sequence>
<dbReference type="Proteomes" id="UP000269438">
    <property type="component" value="Unassembled WGS sequence"/>
</dbReference>
<evidence type="ECO:0000313" key="3">
    <source>
        <dbReference type="EMBL" id="RLP82945.1"/>
    </source>
</evidence>
<evidence type="ECO:0000313" key="4">
    <source>
        <dbReference type="Proteomes" id="UP000269438"/>
    </source>
</evidence>
<keyword evidence="4" id="KW-1185">Reference proteome</keyword>
<feature type="compositionally biased region" description="Basic and acidic residues" evidence="1">
    <location>
        <begin position="169"/>
        <end position="183"/>
    </location>
</feature>
<feature type="chain" id="PRO_5018193716" description="Lipoprotein" evidence="2">
    <location>
        <begin position="31"/>
        <end position="200"/>
    </location>
</feature>
<comment type="caution">
    <text evidence="3">The sequence shown here is derived from an EMBL/GenBank/DDBJ whole genome shotgun (WGS) entry which is preliminary data.</text>
</comment>
<feature type="region of interest" description="Disordered" evidence="1">
    <location>
        <begin position="167"/>
        <end position="200"/>
    </location>
</feature>
<name>A0A3L7ASH4_9MICO</name>
<reference evidence="3 4" key="1">
    <citation type="submission" date="2018-10" db="EMBL/GenBank/DDBJ databases">
        <authorList>
            <person name="Li J."/>
        </authorList>
    </citation>
    <scope>NUCLEOTIDE SEQUENCE [LARGE SCALE GENOMIC DNA]</scope>
    <source>
        <strain evidence="3 4">JCM 11654</strain>
    </source>
</reference>
<evidence type="ECO:0000256" key="1">
    <source>
        <dbReference type="SAM" id="MobiDB-lite"/>
    </source>
</evidence>
<feature type="signal peptide" evidence="2">
    <location>
        <begin position="1"/>
        <end position="30"/>
    </location>
</feature>
<evidence type="ECO:0000256" key="2">
    <source>
        <dbReference type="SAM" id="SignalP"/>
    </source>
</evidence>
<proteinExistence type="predicted"/>
<organism evidence="3 4">
    <name type="scientific">Mycetocola lacteus</name>
    <dbReference type="NCBI Taxonomy" id="76637"/>
    <lineage>
        <taxon>Bacteria</taxon>
        <taxon>Bacillati</taxon>
        <taxon>Actinomycetota</taxon>
        <taxon>Actinomycetes</taxon>
        <taxon>Micrococcales</taxon>
        <taxon>Microbacteriaceae</taxon>
        <taxon>Mycetocola</taxon>
    </lineage>
</organism>
<gene>
    <name evidence="3" type="ORF">D9V34_06770</name>
</gene>
<protein>
    <recommendedName>
        <fullName evidence="5">Lipoprotein</fullName>
    </recommendedName>
</protein>
<dbReference type="AlphaFoldDB" id="A0A3L7ASH4"/>
<dbReference type="EMBL" id="RCUY01000005">
    <property type="protein sequence ID" value="RLP82945.1"/>
    <property type="molecule type" value="Genomic_DNA"/>
</dbReference>